<dbReference type="PANTHER" id="PTHR47628">
    <property type="match status" value="1"/>
</dbReference>
<sequence length="351" mass="38322">MKTSESYRVGLFIPTSGAAGIWGPSCRACAELAAEELNADGGIGGRPINLTIVNAGNDPELVAREAEALRESGMIDAVVGMHTSDVREAIADRIAGSLPYVYTPLFEGGPAGQGVFCIGETPGQQLLPGLDWLSERFRLKRWFLLGNDYIWPRASHAAVHRHFRSGERGIVGQAYLPFGTRNFEHVMERIRRARPDGLLLSLVGDDCIRFNRDFARSPMSSKVIRFSCAVEENTLLGIGANATDGLFAASGYFSSLDTAANGAFRERYHTRFGERGPMLNSIGESLYEGLYFLQALSDATQASDWSRPRTALPVKGPRGAVFQESGHSRMPMYLAEAEGHAFQLVEQLSDD</sequence>
<keyword evidence="2" id="KW-0732">Signal</keyword>
<dbReference type="InterPro" id="IPR028081">
    <property type="entry name" value="Leu-bd"/>
</dbReference>
<comment type="caution">
    <text evidence="4">The sequence shown here is derived from an EMBL/GenBank/DDBJ whole genome shotgun (WGS) entry which is preliminary data.</text>
</comment>
<dbReference type="InterPro" id="IPR028082">
    <property type="entry name" value="Peripla_BP_I"/>
</dbReference>
<dbReference type="Proteomes" id="UP000315252">
    <property type="component" value="Unassembled WGS sequence"/>
</dbReference>
<dbReference type="CDD" id="cd06358">
    <property type="entry name" value="PBP1_NHase"/>
    <property type="match status" value="1"/>
</dbReference>
<keyword evidence="5" id="KW-1185">Reference proteome</keyword>
<protein>
    <submittedName>
        <fullName evidence="4">ABC transporter substrate-binding protein</fullName>
    </submittedName>
</protein>
<dbReference type="OrthoDB" id="9803275at2"/>
<dbReference type="SUPFAM" id="SSF53822">
    <property type="entry name" value="Periplasmic binding protein-like I"/>
    <property type="match status" value="1"/>
</dbReference>
<dbReference type="EMBL" id="VHSH01000009">
    <property type="protein sequence ID" value="TQV75773.1"/>
    <property type="molecule type" value="Genomic_DNA"/>
</dbReference>
<dbReference type="PANTHER" id="PTHR47628:SF1">
    <property type="entry name" value="ALIPHATIC AMIDASE EXPRESSION-REGULATING PROTEIN"/>
    <property type="match status" value="1"/>
</dbReference>
<evidence type="ECO:0000259" key="3">
    <source>
        <dbReference type="Pfam" id="PF13458"/>
    </source>
</evidence>
<evidence type="ECO:0000313" key="5">
    <source>
        <dbReference type="Proteomes" id="UP000315252"/>
    </source>
</evidence>
<gene>
    <name evidence="4" type="ORF">FKG95_22950</name>
</gene>
<name>A0A545TEW7_9PROT</name>
<organism evidence="4 5">
    <name type="scientific">Denitrobaculum tricleocarpae</name>
    <dbReference type="NCBI Taxonomy" id="2591009"/>
    <lineage>
        <taxon>Bacteria</taxon>
        <taxon>Pseudomonadati</taxon>
        <taxon>Pseudomonadota</taxon>
        <taxon>Alphaproteobacteria</taxon>
        <taxon>Rhodospirillales</taxon>
        <taxon>Rhodospirillaceae</taxon>
        <taxon>Denitrobaculum</taxon>
    </lineage>
</organism>
<comment type="similarity">
    <text evidence="1">Belongs to the leucine-binding protein family.</text>
</comment>
<dbReference type="RefSeq" id="WP_142898761.1">
    <property type="nucleotide sequence ID" value="NZ_ML660060.1"/>
</dbReference>
<evidence type="ECO:0000313" key="4">
    <source>
        <dbReference type="EMBL" id="TQV75773.1"/>
    </source>
</evidence>
<proteinExistence type="inferred from homology"/>
<evidence type="ECO:0000256" key="1">
    <source>
        <dbReference type="ARBA" id="ARBA00010062"/>
    </source>
</evidence>
<dbReference type="Gene3D" id="3.40.50.2300">
    <property type="match status" value="2"/>
</dbReference>
<evidence type="ECO:0000256" key="2">
    <source>
        <dbReference type="ARBA" id="ARBA00022729"/>
    </source>
</evidence>
<reference evidence="4 5" key="1">
    <citation type="submission" date="2019-06" db="EMBL/GenBank/DDBJ databases">
        <title>Whole genome sequence for Rhodospirillaceae sp. R148.</title>
        <authorList>
            <person name="Wang G."/>
        </authorList>
    </citation>
    <scope>NUCLEOTIDE SEQUENCE [LARGE SCALE GENOMIC DNA]</scope>
    <source>
        <strain evidence="4 5">R148</strain>
    </source>
</reference>
<feature type="domain" description="Leucine-binding protein" evidence="3">
    <location>
        <begin position="7"/>
        <end position="339"/>
    </location>
</feature>
<dbReference type="AlphaFoldDB" id="A0A545TEW7"/>
<accession>A0A545TEW7</accession>
<dbReference type="Pfam" id="PF13458">
    <property type="entry name" value="Peripla_BP_6"/>
    <property type="match status" value="1"/>
</dbReference>